<name>A0ABZ2TXZ0_9ACTN</name>
<keyword evidence="1 3" id="KW-0378">Hydrolase</keyword>
<evidence type="ECO:0000313" key="4">
    <source>
        <dbReference type="Proteomes" id="UP001479933"/>
    </source>
</evidence>
<dbReference type="Pfam" id="PF02129">
    <property type="entry name" value="Peptidase_S15"/>
    <property type="match status" value="1"/>
</dbReference>
<evidence type="ECO:0000313" key="3">
    <source>
        <dbReference type="EMBL" id="WYY06320.1"/>
    </source>
</evidence>
<protein>
    <submittedName>
        <fullName evidence="3">CocE/NonD family hydrolase</fullName>
    </submittedName>
</protein>
<dbReference type="InterPro" id="IPR000383">
    <property type="entry name" value="Xaa-Pro-like_dom"/>
</dbReference>
<dbReference type="InterPro" id="IPR013736">
    <property type="entry name" value="Xaa-Pro_dipept_C"/>
</dbReference>
<dbReference type="RefSeq" id="WP_066162328.1">
    <property type="nucleotide sequence ID" value="NZ_CP136137.1"/>
</dbReference>
<evidence type="ECO:0000256" key="1">
    <source>
        <dbReference type="ARBA" id="ARBA00022801"/>
    </source>
</evidence>
<reference evidence="3 4" key="1">
    <citation type="journal article" date="2023" name="Virus Evol.">
        <title>Computational host range prediction-The good, the bad, and the ugly.</title>
        <authorList>
            <person name="Howell A.A."/>
            <person name="Versoza C.J."/>
            <person name="Pfeifer S.P."/>
        </authorList>
    </citation>
    <scope>NUCLEOTIDE SEQUENCE [LARGE SCALE GENOMIC DNA]</scope>
    <source>
        <strain evidence="3 4">1610/1b</strain>
    </source>
</reference>
<keyword evidence="4" id="KW-1185">Reference proteome</keyword>
<dbReference type="InterPro" id="IPR005674">
    <property type="entry name" value="CocE/Ser_esterase"/>
</dbReference>
<dbReference type="Pfam" id="PF08530">
    <property type="entry name" value="PepX_C"/>
    <property type="match status" value="1"/>
</dbReference>
<organism evidence="3 4">
    <name type="scientific">Gordonia hydrophobica</name>
    <dbReference type="NCBI Taxonomy" id="40516"/>
    <lineage>
        <taxon>Bacteria</taxon>
        <taxon>Bacillati</taxon>
        <taxon>Actinomycetota</taxon>
        <taxon>Actinomycetes</taxon>
        <taxon>Mycobacteriales</taxon>
        <taxon>Gordoniaceae</taxon>
        <taxon>Gordonia</taxon>
    </lineage>
</organism>
<dbReference type="InterPro" id="IPR029058">
    <property type="entry name" value="AB_hydrolase_fold"/>
</dbReference>
<dbReference type="SUPFAM" id="SSF53474">
    <property type="entry name" value="alpha/beta-Hydrolases"/>
    <property type="match status" value="1"/>
</dbReference>
<proteinExistence type="predicted"/>
<feature type="domain" description="Xaa-Pro dipeptidyl-peptidase C-terminal" evidence="2">
    <location>
        <begin position="275"/>
        <end position="537"/>
    </location>
</feature>
<evidence type="ECO:0000259" key="2">
    <source>
        <dbReference type="SMART" id="SM00939"/>
    </source>
</evidence>
<sequence>MADGSALAYSALFPVGSGPFPTLMSYNGYDAGGIGGWSYRRGSTAMSHDLDTALLEHGYALVGVNMRGTGPSDGDFELFQSQWGPDGAAAVQWISEQPWSTGRIGMYNWSWGGIGQLCTAGQRPQALAAIAPGMVVVDPLRDSGSPGGVPNNFAQTWWRYIQLTWGYAATSAIVDRDWPAAKTILRRIARTGPDSPGVVTRAHRTEDAYTLAHSLTDAVGRITAPTLAINAWQDMSTGPRPGSFAELLPAETTWSIGTNGKHDIYVSASIRAELLRFFDHYVKGEENGFEATPHARIWFDTAADGPDTGHYGFGEMNRKGNGSTVPGFVYDVPATDQSDDQVWTLNLRRDGALSSAVADPGEPASAYQELPRAPKVDLFNFHDGWRRSTPPASTLAYSTAPFEDDHLVFGPASLDLHVSVDDSDADLQVILTHVDPEGNETYVQSGLLRLSNRALDPEQSTLLEPFLQHTTPQPVRPGHLVACRVPIPAFAHAFRRGSALRIWLYRPSAMGVWKFDANPAQGRLRIHHDAATPSLLRLRRTPYDIPTAAPAPGSLWNAPSRPGRV</sequence>
<dbReference type="EMBL" id="CP136137">
    <property type="protein sequence ID" value="WYY06320.1"/>
    <property type="molecule type" value="Genomic_DNA"/>
</dbReference>
<gene>
    <name evidence="3" type="ORF">RVF87_14745</name>
</gene>
<dbReference type="Proteomes" id="UP001479933">
    <property type="component" value="Chromosome"/>
</dbReference>
<dbReference type="Gene3D" id="3.40.50.1820">
    <property type="entry name" value="alpha/beta hydrolase"/>
    <property type="match status" value="1"/>
</dbReference>
<dbReference type="Gene3D" id="2.60.120.260">
    <property type="entry name" value="Galactose-binding domain-like"/>
    <property type="match status" value="1"/>
</dbReference>
<dbReference type="NCBIfam" id="TIGR00976">
    <property type="entry name" value="CocE_NonD"/>
    <property type="match status" value="1"/>
</dbReference>
<accession>A0ABZ2TXZ0</accession>
<dbReference type="GO" id="GO:0016787">
    <property type="term" value="F:hydrolase activity"/>
    <property type="evidence" value="ECO:0007669"/>
    <property type="project" value="UniProtKB-KW"/>
</dbReference>
<dbReference type="InterPro" id="IPR008979">
    <property type="entry name" value="Galactose-bd-like_sf"/>
</dbReference>
<dbReference type="SMART" id="SM00939">
    <property type="entry name" value="PepX_C"/>
    <property type="match status" value="1"/>
</dbReference>
<dbReference type="SUPFAM" id="SSF49785">
    <property type="entry name" value="Galactose-binding domain-like"/>
    <property type="match status" value="1"/>
</dbReference>